<feature type="domain" description="Myb/SANT-like" evidence="2">
    <location>
        <begin position="184"/>
        <end position="281"/>
    </location>
</feature>
<evidence type="ECO:0000259" key="2">
    <source>
        <dbReference type="Pfam" id="PF12776"/>
    </source>
</evidence>
<evidence type="ECO:0000313" key="4">
    <source>
        <dbReference type="Proteomes" id="UP001642360"/>
    </source>
</evidence>
<comment type="caution">
    <text evidence="3">The sequence shown here is derived from an EMBL/GenBank/DDBJ whole genome shotgun (WGS) entry which is preliminary data.</text>
</comment>
<name>A0ABC8TXW4_9AQUA</name>
<keyword evidence="4" id="KW-1185">Reference proteome</keyword>
<dbReference type="PANTHER" id="PTHR46250:SF15">
    <property type="entry name" value="OS01G0523800 PROTEIN"/>
    <property type="match status" value="1"/>
</dbReference>
<accession>A0ABC8TXW4</accession>
<sequence length="475" mass="54399">MEIVSPSCRRSGQKDRGTRRVWSRKEEEQLLEALREICSSGWKCENGTFRAGYLQALENLIFRALPGTDLRAFPHFESKIKVWKRQYSQLVTMLRTSGIGYSESDMMIKVESDVIWEEYLKKDRDAKGMRDKPWPYYNQWRLIFGKERATGEHAECPVDMVEELEREKAADDNENVAAGTRRAWSRKEEEQLLEALREMCSSGWKCDNGTFRAGYLQVLENSILRALPSTDLRAVPHLESKIKMWKRQHNRLATMLRTGGIGYNNTDMMIKVENDDIWEEYLKKYRDAKAMRDKPWPYYNQWCLIFGKERANGEHAECPVDMVEGLEREKAAEDNENVAGMSVGLDDTSVSTSVTQTQNEDAENSQGKKQKRKKASGSDAWAAGLGEMAKALTAFISDSSQKLDIIAQRVGYAHDAAEARRRVNGELERIEGLARVERLRAGSMIVGDPQKVDYFFSLSDCDKAEWVRLLLSGLL</sequence>
<protein>
    <recommendedName>
        <fullName evidence="2">Myb/SANT-like domain-containing protein</fullName>
    </recommendedName>
</protein>
<dbReference type="InterPro" id="IPR024752">
    <property type="entry name" value="Myb/SANT-like_dom"/>
</dbReference>
<gene>
    <name evidence="3" type="ORF">ILEXP_LOCUS44094</name>
</gene>
<organism evidence="3 4">
    <name type="scientific">Ilex paraguariensis</name>
    <name type="common">yerba mate</name>
    <dbReference type="NCBI Taxonomy" id="185542"/>
    <lineage>
        <taxon>Eukaryota</taxon>
        <taxon>Viridiplantae</taxon>
        <taxon>Streptophyta</taxon>
        <taxon>Embryophyta</taxon>
        <taxon>Tracheophyta</taxon>
        <taxon>Spermatophyta</taxon>
        <taxon>Magnoliopsida</taxon>
        <taxon>eudicotyledons</taxon>
        <taxon>Gunneridae</taxon>
        <taxon>Pentapetalae</taxon>
        <taxon>asterids</taxon>
        <taxon>campanulids</taxon>
        <taxon>Aquifoliales</taxon>
        <taxon>Aquifoliaceae</taxon>
        <taxon>Ilex</taxon>
    </lineage>
</organism>
<reference evidence="3 4" key="1">
    <citation type="submission" date="2024-02" db="EMBL/GenBank/DDBJ databases">
        <authorList>
            <person name="Vignale AGUSTIN F."/>
            <person name="Sosa J E."/>
            <person name="Modenutti C."/>
        </authorList>
    </citation>
    <scope>NUCLEOTIDE SEQUENCE [LARGE SCALE GENOMIC DNA]</scope>
</reference>
<feature type="compositionally biased region" description="Low complexity" evidence="1">
    <location>
        <begin position="348"/>
        <end position="358"/>
    </location>
</feature>
<dbReference type="Proteomes" id="UP001642360">
    <property type="component" value="Unassembled WGS sequence"/>
</dbReference>
<evidence type="ECO:0000256" key="1">
    <source>
        <dbReference type="SAM" id="MobiDB-lite"/>
    </source>
</evidence>
<proteinExistence type="predicted"/>
<dbReference type="Pfam" id="PF12776">
    <property type="entry name" value="Myb_DNA-bind_3"/>
    <property type="match status" value="1"/>
</dbReference>
<feature type="region of interest" description="Disordered" evidence="1">
    <location>
        <begin position="1"/>
        <end position="20"/>
    </location>
</feature>
<dbReference type="EMBL" id="CAUOFW020006347">
    <property type="protein sequence ID" value="CAK9174347.1"/>
    <property type="molecule type" value="Genomic_DNA"/>
</dbReference>
<feature type="region of interest" description="Disordered" evidence="1">
    <location>
        <begin position="341"/>
        <end position="375"/>
    </location>
</feature>
<dbReference type="PANTHER" id="PTHR46250">
    <property type="entry name" value="MYB/SANT-LIKE DNA-BINDING DOMAIN PROTEIN-RELATED"/>
    <property type="match status" value="1"/>
</dbReference>
<evidence type="ECO:0000313" key="3">
    <source>
        <dbReference type="EMBL" id="CAK9174347.1"/>
    </source>
</evidence>
<dbReference type="AlphaFoldDB" id="A0ABC8TXW4"/>